<protein>
    <submittedName>
        <fullName evidence="1">Uncharacterized protein</fullName>
    </submittedName>
</protein>
<proteinExistence type="predicted"/>
<dbReference type="EMBL" id="LR798415">
    <property type="protein sequence ID" value="CAB5229786.1"/>
    <property type="molecule type" value="Genomic_DNA"/>
</dbReference>
<name>A0A6J7XIN3_9CAUD</name>
<accession>A0A6J7XIN3</accession>
<gene>
    <name evidence="1" type="ORF">UFOVP1558_23</name>
</gene>
<evidence type="ECO:0000313" key="1">
    <source>
        <dbReference type="EMBL" id="CAB5229786.1"/>
    </source>
</evidence>
<reference evidence="1" key="1">
    <citation type="submission" date="2020-05" db="EMBL/GenBank/DDBJ databases">
        <authorList>
            <person name="Chiriac C."/>
            <person name="Salcher M."/>
            <person name="Ghai R."/>
            <person name="Kavagutti S V."/>
        </authorList>
    </citation>
    <scope>NUCLEOTIDE SEQUENCE</scope>
</reference>
<organism evidence="1">
    <name type="scientific">uncultured Caudovirales phage</name>
    <dbReference type="NCBI Taxonomy" id="2100421"/>
    <lineage>
        <taxon>Viruses</taxon>
        <taxon>Duplodnaviria</taxon>
        <taxon>Heunggongvirae</taxon>
        <taxon>Uroviricota</taxon>
        <taxon>Caudoviricetes</taxon>
        <taxon>Peduoviridae</taxon>
        <taxon>Maltschvirus</taxon>
        <taxon>Maltschvirus maltsch</taxon>
    </lineage>
</organism>
<sequence>MEVKCKRCGTDEQDEREPLHGFAQIRCRCGVRRAPRVKAVDLPPESPRARAGNGFSKDGIFYGTCKSPRCNYSEFESIRPRQTCGATLCRTWANTRPENLTARVCRCGTSYTTSELHPNEYCGPTCLAAAKQRRDAAGRFARRLLRDMLR</sequence>